<dbReference type="Gene3D" id="3.40.50.11380">
    <property type="match status" value="1"/>
</dbReference>
<feature type="region of interest" description="Disordered" evidence="9">
    <location>
        <begin position="1"/>
        <end position="24"/>
    </location>
</feature>
<keyword evidence="6" id="KW-0677">Repeat</keyword>
<dbReference type="Gene3D" id="1.25.40.10">
    <property type="entry name" value="Tetratricopeptide repeat domain"/>
    <property type="match status" value="2"/>
</dbReference>
<dbReference type="RefSeq" id="WP_282587755.1">
    <property type="nucleotide sequence ID" value="NZ_JAMOIM010000025.1"/>
</dbReference>
<evidence type="ECO:0000256" key="1">
    <source>
        <dbReference type="ARBA" id="ARBA00004922"/>
    </source>
</evidence>
<dbReference type="AlphaFoldDB" id="A0AA41Z6G1"/>
<protein>
    <recommendedName>
        <fullName evidence="3">protein O-GlcNAc transferase</fullName>
        <ecNumber evidence="3">2.4.1.255</ecNumber>
    </recommendedName>
</protein>
<evidence type="ECO:0000256" key="6">
    <source>
        <dbReference type="ARBA" id="ARBA00022737"/>
    </source>
</evidence>
<comment type="pathway">
    <text evidence="1">Protein modification; protein glycosylation.</text>
</comment>
<dbReference type="Pfam" id="PF14559">
    <property type="entry name" value="TPR_19"/>
    <property type="match status" value="1"/>
</dbReference>
<dbReference type="PANTHER" id="PTHR44998">
    <property type="match status" value="1"/>
</dbReference>
<sequence>MIGTLSRADHPATERHAAVPEPETEIQNSQAAQAARLKELAVLAAQHGLWDQATAALEQAVRFSPEDTDLLIELGYAYHFQQRLQDALNIYQLVVALRPKWPAVYANLGSLLIAMGRMEMAIAASRICLQLDPDMLGAYLNLAAALRGNEQHVESLAAYRALLARAPENAAGLVDYFHIRQHLCDWDGFAEHLERVVELTYRRGHRVAPFTILVGAGDSENALIAGRVWSQRWEGGVPLASYAPRTEQQRARRLRIGYLSNDFYNHATALLLIELLELRDRTAFEVFGYSTGGLDDGTLIRARIISAFDVCYDLKDISHADAAKKIRDDEIDILIDLKGYTAGARTEIMALRPAPIQVNYLGYPGTMGASFIDYIIADSYILPPDMETYYDEKVARLPDCYQPNDRKRPVSRETFTRAGCGLPDEGFVFCSFNAPYKITPDIYDLWMRILHQVPGSVLWTLAGYSACNDNLRLEAVKRGIAAERIVIAPKMVTERHLGRMRLGDLFLDTYPVAAHTTASDALWVGLPVLTCPGESFVSRVAGSLLHAVGVPELIADSFADYEAKAIKLATDPAALQAIHDRLEANRLTTPLFDSERYTRHYEAALLQMAALRDAGLPPESFAVPALS</sequence>
<evidence type="ECO:0000256" key="2">
    <source>
        <dbReference type="ARBA" id="ARBA00005386"/>
    </source>
</evidence>
<evidence type="ECO:0000256" key="7">
    <source>
        <dbReference type="ARBA" id="ARBA00022803"/>
    </source>
</evidence>
<feature type="domain" description="O-GlcNAc transferase C-terminal" evidence="10">
    <location>
        <begin position="416"/>
        <end position="599"/>
    </location>
</feature>
<dbReference type="PANTHER" id="PTHR44998:SF1">
    <property type="entry name" value="UDP-N-ACETYLGLUCOSAMINE--PEPTIDE N-ACETYLGLUCOSAMINYLTRANSFERASE 110 KDA SUBUNIT"/>
    <property type="match status" value="1"/>
</dbReference>
<evidence type="ECO:0000256" key="4">
    <source>
        <dbReference type="ARBA" id="ARBA00022676"/>
    </source>
</evidence>
<comment type="similarity">
    <text evidence="2">Belongs to the glycosyltransferase 41 family. O-GlcNAc transferase subfamily.</text>
</comment>
<feature type="repeat" description="TPR" evidence="8">
    <location>
        <begin position="102"/>
        <end position="135"/>
    </location>
</feature>
<gene>
    <name evidence="11" type="ORF">M8523_25680</name>
</gene>
<keyword evidence="4" id="KW-0328">Glycosyltransferase</keyword>
<reference evidence="11" key="1">
    <citation type="submission" date="2022-05" db="EMBL/GenBank/DDBJ databases">
        <authorList>
            <person name="Pankratov T."/>
        </authorList>
    </citation>
    <scope>NUCLEOTIDE SEQUENCE</scope>
    <source>
        <strain evidence="11">BP6-180914</strain>
    </source>
</reference>
<name>A0AA41Z6G1_9HYPH</name>
<dbReference type="EC" id="2.4.1.255" evidence="3"/>
<feature type="compositionally biased region" description="Basic and acidic residues" evidence="9">
    <location>
        <begin position="7"/>
        <end position="18"/>
    </location>
</feature>
<evidence type="ECO:0000256" key="5">
    <source>
        <dbReference type="ARBA" id="ARBA00022679"/>
    </source>
</evidence>
<dbReference type="EMBL" id="JAMOIM010000025">
    <property type="protein sequence ID" value="MCW6511378.1"/>
    <property type="molecule type" value="Genomic_DNA"/>
</dbReference>
<dbReference type="Proteomes" id="UP001165667">
    <property type="component" value="Unassembled WGS sequence"/>
</dbReference>
<dbReference type="PROSITE" id="PS50005">
    <property type="entry name" value="TPR"/>
    <property type="match status" value="2"/>
</dbReference>
<dbReference type="InterPro" id="IPR019734">
    <property type="entry name" value="TPR_rpt"/>
</dbReference>
<comment type="caution">
    <text evidence="11">The sequence shown here is derived from an EMBL/GenBank/DDBJ whole genome shotgun (WGS) entry which is preliminary data.</text>
</comment>
<evidence type="ECO:0000256" key="8">
    <source>
        <dbReference type="PROSITE-ProRule" id="PRU00339"/>
    </source>
</evidence>
<organism evidence="11 12">
    <name type="scientific">Lichenifustis flavocetrariae</name>
    <dbReference type="NCBI Taxonomy" id="2949735"/>
    <lineage>
        <taxon>Bacteria</taxon>
        <taxon>Pseudomonadati</taxon>
        <taxon>Pseudomonadota</taxon>
        <taxon>Alphaproteobacteria</taxon>
        <taxon>Hyphomicrobiales</taxon>
        <taxon>Lichenihabitantaceae</taxon>
        <taxon>Lichenifustis</taxon>
    </lineage>
</organism>
<dbReference type="InterPro" id="IPR029489">
    <property type="entry name" value="OGT/SEC/SPY_C"/>
</dbReference>
<feature type="domain" description="O-GlcNAc transferase C-terminal" evidence="10">
    <location>
        <begin position="245"/>
        <end position="405"/>
    </location>
</feature>
<dbReference type="SUPFAM" id="SSF53756">
    <property type="entry name" value="UDP-Glycosyltransferase/glycogen phosphorylase"/>
    <property type="match status" value="1"/>
</dbReference>
<dbReference type="GO" id="GO:0097363">
    <property type="term" value="F:protein O-acetylglucosaminyltransferase activity"/>
    <property type="evidence" value="ECO:0007669"/>
    <property type="project" value="UniProtKB-EC"/>
</dbReference>
<dbReference type="InterPro" id="IPR011990">
    <property type="entry name" value="TPR-like_helical_dom_sf"/>
</dbReference>
<keyword evidence="12" id="KW-1185">Reference proteome</keyword>
<evidence type="ECO:0000259" key="10">
    <source>
        <dbReference type="Pfam" id="PF13844"/>
    </source>
</evidence>
<feature type="repeat" description="TPR" evidence="8">
    <location>
        <begin position="68"/>
        <end position="101"/>
    </location>
</feature>
<evidence type="ECO:0000256" key="3">
    <source>
        <dbReference type="ARBA" id="ARBA00011970"/>
    </source>
</evidence>
<proteinExistence type="inferred from homology"/>
<accession>A0AA41Z6G1</accession>
<dbReference type="SUPFAM" id="SSF48452">
    <property type="entry name" value="TPR-like"/>
    <property type="match status" value="1"/>
</dbReference>
<evidence type="ECO:0000313" key="12">
    <source>
        <dbReference type="Proteomes" id="UP001165667"/>
    </source>
</evidence>
<dbReference type="Gene3D" id="3.40.50.2000">
    <property type="entry name" value="Glycogen Phosphorylase B"/>
    <property type="match status" value="1"/>
</dbReference>
<dbReference type="SMART" id="SM00028">
    <property type="entry name" value="TPR"/>
    <property type="match status" value="4"/>
</dbReference>
<keyword evidence="5" id="KW-0808">Transferase</keyword>
<evidence type="ECO:0000256" key="9">
    <source>
        <dbReference type="SAM" id="MobiDB-lite"/>
    </source>
</evidence>
<dbReference type="Pfam" id="PF13844">
    <property type="entry name" value="Glyco_transf_41"/>
    <property type="match status" value="2"/>
</dbReference>
<evidence type="ECO:0000313" key="11">
    <source>
        <dbReference type="EMBL" id="MCW6511378.1"/>
    </source>
</evidence>
<keyword evidence="7 8" id="KW-0802">TPR repeat</keyword>